<evidence type="ECO:0000256" key="1">
    <source>
        <dbReference type="SAM" id="MobiDB-lite"/>
    </source>
</evidence>
<dbReference type="AlphaFoldDB" id="A0AAW1WYX9"/>
<organism evidence="2 3">
    <name type="scientific">Rubus argutus</name>
    <name type="common">Southern blackberry</name>
    <dbReference type="NCBI Taxonomy" id="59490"/>
    <lineage>
        <taxon>Eukaryota</taxon>
        <taxon>Viridiplantae</taxon>
        <taxon>Streptophyta</taxon>
        <taxon>Embryophyta</taxon>
        <taxon>Tracheophyta</taxon>
        <taxon>Spermatophyta</taxon>
        <taxon>Magnoliopsida</taxon>
        <taxon>eudicotyledons</taxon>
        <taxon>Gunneridae</taxon>
        <taxon>Pentapetalae</taxon>
        <taxon>rosids</taxon>
        <taxon>fabids</taxon>
        <taxon>Rosales</taxon>
        <taxon>Rosaceae</taxon>
        <taxon>Rosoideae</taxon>
        <taxon>Rosoideae incertae sedis</taxon>
        <taxon>Rubus</taxon>
    </lineage>
</organism>
<comment type="caution">
    <text evidence="2">The sequence shown here is derived from an EMBL/GenBank/DDBJ whole genome shotgun (WGS) entry which is preliminary data.</text>
</comment>
<gene>
    <name evidence="2" type="ORF">M0R45_026134</name>
</gene>
<proteinExistence type="predicted"/>
<dbReference type="EMBL" id="JBEDUW010000005">
    <property type="protein sequence ID" value="KAK9929024.1"/>
    <property type="molecule type" value="Genomic_DNA"/>
</dbReference>
<name>A0AAW1WYX9_RUBAR</name>
<evidence type="ECO:0000313" key="3">
    <source>
        <dbReference type="Proteomes" id="UP001457282"/>
    </source>
</evidence>
<protein>
    <submittedName>
        <fullName evidence="2">Uncharacterized protein</fullName>
    </submittedName>
</protein>
<sequence length="80" mass="8739">MVVQGERKQQHQSGNQRRRGKWTASPAVTGMVELAVEVGDGEVVDCSGAGVQLWQSERNSEMARIGSKEMEGLQVLVNLN</sequence>
<dbReference type="Proteomes" id="UP001457282">
    <property type="component" value="Unassembled WGS sequence"/>
</dbReference>
<accession>A0AAW1WYX9</accession>
<evidence type="ECO:0000313" key="2">
    <source>
        <dbReference type="EMBL" id="KAK9929024.1"/>
    </source>
</evidence>
<feature type="region of interest" description="Disordered" evidence="1">
    <location>
        <begin position="1"/>
        <end position="24"/>
    </location>
</feature>
<keyword evidence="3" id="KW-1185">Reference proteome</keyword>
<reference evidence="2 3" key="1">
    <citation type="journal article" date="2023" name="G3 (Bethesda)">
        <title>A chromosome-length genome assembly and annotation of blackberry (Rubus argutus, cv. 'Hillquist').</title>
        <authorList>
            <person name="Bruna T."/>
            <person name="Aryal R."/>
            <person name="Dudchenko O."/>
            <person name="Sargent D.J."/>
            <person name="Mead D."/>
            <person name="Buti M."/>
            <person name="Cavallini A."/>
            <person name="Hytonen T."/>
            <person name="Andres J."/>
            <person name="Pham M."/>
            <person name="Weisz D."/>
            <person name="Mascagni F."/>
            <person name="Usai G."/>
            <person name="Natali L."/>
            <person name="Bassil N."/>
            <person name="Fernandez G.E."/>
            <person name="Lomsadze A."/>
            <person name="Armour M."/>
            <person name="Olukolu B."/>
            <person name="Poorten T."/>
            <person name="Britton C."/>
            <person name="Davik J."/>
            <person name="Ashrafi H."/>
            <person name="Aiden E.L."/>
            <person name="Borodovsky M."/>
            <person name="Worthington M."/>
        </authorList>
    </citation>
    <scope>NUCLEOTIDE SEQUENCE [LARGE SCALE GENOMIC DNA]</scope>
    <source>
        <strain evidence="2">PI 553951</strain>
    </source>
</reference>